<evidence type="ECO:0000313" key="3">
    <source>
        <dbReference type="Proteomes" id="UP001240236"/>
    </source>
</evidence>
<sequence>MQQRRPAGYTRPDGVGGLRATLGGGATLTCGGAGDTVKRERPGRLARPAGGRAGRPAGEPAGRWTSRHPGHSCVHKVSKPGHVVPGISRHGSQGGRFTFACLACQGHGTVLAGGTVCLRRVHSKVNYFERHRPRSRRAGQREPLTCRHRRHVRAGSSREGRPWDRGPGRGWHVAVDGLNVTTGLRATSIGSCGTSRTVE</sequence>
<reference evidence="2 3" key="1">
    <citation type="submission" date="2023-07" db="EMBL/GenBank/DDBJ databases">
        <title>Sequencing the genomes of 1000 actinobacteria strains.</title>
        <authorList>
            <person name="Klenk H.-P."/>
        </authorList>
    </citation>
    <scope>NUCLEOTIDE SEQUENCE [LARGE SCALE GENOMIC DNA]</scope>
    <source>
        <strain evidence="2 3">DSM 44709</strain>
    </source>
</reference>
<dbReference type="Proteomes" id="UP001240236">
    <property type="component" value="Unassembled WGS sequence"/>
</dbReference>
<name>A0AAE3W9K2_9ACTN</name>
<evidence type="ECO:0000313" key="2">
    <source>
        <dbReference type="EMBL" id="MDQ0370972.1"/>
    </source>
</evidence>
<organism evidence="2 3">
    <name type="scientific">Catenuloplanes indicus</name>
    <dbReference type="NCBI Taxonomy" id="137267"/>
    <lineage>
        <taxon>Bacteria</taxon>
        <taxon>Bacillati</taxon>
        <taxon>Actinomycetota</taxon>
        <taxon>Actinomycetes</taxon>
        <taxon>Micromonosporales</taxon>
        <taxon>Micromonosporaceae</taxon>
        <taxon>Catenuloplanes</taxon>
    </lineage>
</organism>
<feature type="compositionally biased region" description="Low complexity" evidence="1">
    <location>
        <begin position="45"/>
        <end position="63"/>
    </location>
</feature>
<keyword evidence="3" id="KW-1185">Reference proteome</keyword>
<accession>A0AAE3W9K2</accession>
<gene>
    <name evidence="2" type="ORF">J2S42_007641</name>
</gene>
<evidence type="ECO:0000256" key="1">
    <source>
        <dbReference type="SAM" id="MobiDB-lite"/>
    </source>
</evidence>
<comment type="caution">
    <text evidence="2">The sequence shown here is derived from an EMBL/GenBank/DDBJ whole genome shotgun (WGS) entry which is preliminary data.</text>
</comment>
<dbReference type="AlphaFoldDB" id="A0AAE3W9K2"/>
<feature type="region of interest" description="Disordered" evidence="1">
    <location>
        <begin position="31"/>
        <end position="70"/>
    </location>
</feature>
<dbReference type="EMBL" id="JAUSUZ010000001">
    <property type="protein sequence ID" value="MDQ0370972.1"/>
    <property type="molecule type" value="Genomic_DNA"/>
</dbReference>
<protein>
    <submittedName>
        <fullName evidence="2">Uncharacterized protein</fullName>
    </submittedName>
</protein>
<proteinExistence type="predicted"/>